<dbReference type="HOGENOM" id="CLU_1300401_0_0_1"/>
<dbReference type="Proteomes" id="UP000028045">
    <property type="component" value="Unassembled WGS sequence"/>
</dbReference>
<keyword evidence="2" id="KW-1185">Reference proteome</keyword>
<proteinExistence type="predicted"/>
<dbReference type="EMBL" id="KL648556">
    <property type="protein sequence ID" value="KEY68914.1"/>
    <property type="molecule type" value="Genomic_DNA"/>
</dbReference>
<dbReference type="AlphaFoldDB" id="A0A084AUD5"/>
<organism evidence="1 2">
    <name type="scientific">Stachybotrys chartarum (strain CBS 109288 / IBT 7711)</name>
    <name type="common">Toxic black mold</name>
    <name type="synonym">Stilbospora chartarum</name>
    <dbReference type="NCBI Taxonomy" id="1280523"/>
    <lineage>
        <taxon>Eukaryota</taxon>
        <taxon>Fungi</taxon>
        <taxon>Dikarya</taxon>
        <taxon>Ascomycota</taxon>
        <taxon>Pezizomycotina</taxon>
        <taxon>Sordariomycetes</taxon>
        <taxon>Hypocreomycetidae</taxon>
        <taxon>Hypocreales</taxon>
        <taxon>Stachybotryaceae</taxon>
        <taxon>Stachybotrys</taxon>
    </lineage>
</organism>
<evidence type="ECO:0000313" key="2">
    <source>
        <dbReference type="Proteomes" id="UP000028045"/>
    </source>
</evidence>
<name>A0A084AUD5_STACB</name>
<evidence type="ECO:0000313" key="1">
    <source>
        <dbReference type="EMBL" id="KEY68914.1"/>
    </source>
</evidence>
<protein>
    <submittedName>
        <fullName evidence="1">Uncharacterized protein</fullName>
    </submittedName>
</protein>
<reference evidence="1 2" key="1">
    <citation type="journal article" date="2014" name="BMC Genomics">
        <title>Comparative genome sequencing reveals chemotype-specific gene clusters in the toxigenic black mold Stachybotrys.</title>
        <authorList>
            <person name="Semeiks J."/>
            <person name="Borek D."/>
            <person name="Otwinowski Z."/>
            <person name="Grishin N.V."/>
        </authorList>
    </citation>
    <scope>NUCLEOTIDE SEQUENCE [LARGE SCALE GENOMIC DNA]</scope>
    <source>
        <strain evidence="2">CBS 109288 / IBT 7711</strain>
    </source>
</reference>
<sequence>MRSYAVLERLLDRQAADGPCKAHGSRLEPKDKDDVGGLFSVLLLALEGCESHSSETIKAEKTTIIHFTGTQPAAATRRLLLSKEWKSNFWAILVVVINAGLQHREHMTRAAAKGLSAAISIASSGDGAGLYVAGVALPDFMIAASTISILQVLQWLRQQFAQCYLRETYDQVKIYLARKTLRGESHMGCCKRRRIRIGIDGQDYGIESDGIE</sequence>
<accession>A0A084AUD5</accession>
<gene>
    <name evidence="1" type="ORF">S7711_10775</name>
</gene>